<keyword evidence="3" id="KW-0227">DNA damage</keyword>
<protein>
    <recommendedName>
        <fullName evidence="9">DNA mismatch repair proteins mutS family domain-containing protein</fullName>
    </recommendedName>
</protein>
<evidence type="ECO:0000256" key="2">
    <source>
        <dbReference type="ARBA" id="ARBA00022741"/>
    </source>
</evidence>
<feature type="domain" description="DNA mismatch repair proteins mutS family" evidence="7">
    <location>
        <begin position="717"/>
        <end position="907"/>
    </location>
</feature>
<dbReference type="SMART" id="SM00534">
    <property type="entry name" value="MUTSac"/>
    <property type="match status" value="1"/>
</dbReference>
<dbReference type="InterPro" id="IPR036187">
    <property type="entry name" value="DNA_mismatch_repair_MutS_sf"/>
</dbReference>
<evidence type="ECO:0000256" key="1">
    <source>
        <dbReference type="ARBA" id="ARBA00006271"/>
    </source>
</evidence>
<dbReference type="SMART" id="SM00533">
    <property type="entry name" value="MUTSd"/>
    <property type="match status" value="1"/>
</dbReference>
<name>A0A6C0BWJ6_9ZZZZ</name>
<evidence type="ECO:0000259" key="7">
    <source>
        <dbReference type="SMART" id="SM00534"/>
    </source>
</evidence>
<dbReference type="SUPFAM" id="SSF55271">
    <property type="entry name" value="DNA repair protein MutS, domain I"/>
    <property type="match status" value="1"/>
</dbReference>
<dbReference type="GO" id="GO:0140664">
    <property type="term" value="F:ATP-dependent DNA damage sensor activity"/>
    <property type="evidence" value="ECO:0007669"/>
    <property type="project" value="InterPro"/>
</dbReference>
<dbReference type="GO" id="GO:0030983">
    <property type="term" value="F:mismatched DNA binding"/>
    <property type="evidence" value="ECO:0007669"/>
    <property type="project" value="InterPro"/>
</dbReference>
<dbReference type="Pfam" id="PF00488">
    <property type="entry name" value="MutS_V"/>
    <property type="match status" value="1"/>
</dbReference>
<evidence type="ECO:0000256" key="5">
    <source>
        <dbReference type="ARBA" id="ARBA00023125"/>
    </source>
</evidence>
<dbReference type="Gene3D" id="3.40.1170.10">
    <property type="entry name" value="DNA repair protein MutS, domain I"/>
    <property type="match status" value="1"/>
</dbReference>
<dbReference type="InterPro" id="IPR007696">
    <property type="entry name" value="DNA_mismatch_repair_MutS_core"/>
</dbReference>
<organism evidence="8">
    <name type="scientific">viral metagenome</name>
    <dbReference type="NCBI Taxonomy" id="1070528"/>
    <lineage>
        <taxon>unclassified sequences</taxon>
        <taxon>metagenomes</taxon>
        <taxon>organismal metagenomes</taxon>
    </lineage>
</organism>
<dbReference type="InterPro" id="IPR016151">
    <property type="entry name" value="DNA_mismatch_repair_MutS_N"/>
</dbReference>
<dbReference type="GO" id="GO:0032301">
    <property type="term" value="C:MutSalpha complex"/>
    <property type="evidence" value="ECO:0007669"/>
    <property type="project" value="TreeGrafter"/>
</dbReference>
<feature type="domain" description="DNA mismatch repair protein MutS core" evidence="6">
    <location>
        <begin position="340"/>
        <end position="700"/>
    </location>
</feature>
<proteinExistence type="inferred from homology"/>
<keyword evidence="4" id="KW-0067">ATP-binding</keyword>
<keyword evidence="2" id="KW-0547">Nucleotide-binding</keyword>
<dbReference type="Pfam" id="PF05192">
    <property type="entry name" value="MutS_III"/>
    <property type="match status" value="1"/>
</dbReference>
<dbReference type="GO" id="GO:0006298">
    <property type="term" value="P:mismatch repair"/>
    <property type="evidence" value="ECO:0007669"/>
    <property type="project" value="InterPro"/>
</dbReference>
<keyword evidence="5" id="KW-0238">DNA-binding</keyword>
<evidence type="ECO:0000313" key="8">
    <source>
        <dbReference type="EMBL" id="QHS96470.1"/>
    </source>
</evidence>
<sequence>MTIYDDYFQETVNYKKQYGPKTLVLMQVGSFYEIYALKDAKGDVHFSCIKDVCKICGFRMSIGRDSKLSSETYSLINPNNKVSGPFVIVMAGCPVPQFDKYITLLKDNGYTIPLFVQDTNTKNTTRSLNCIYSAGTMIDSGENILSNNIMCVWVSQYKERCHPKSDMIVIGISIVNSSTGSSSIYEFTTEYLDFPTTYDELERFNSIYNPCETLIIGNLSDSALQKILTYANIVSKVVHVKPIGECIDESIDKCEKQTFQDEIIGKIYDYKQKQETIDILAHHPLAFQSFCYLLDFLMKHNTNLVKNINVPFYEEDTDKLILANHTLKQLNIINDGNHTGAASSICDLLNRCSTKMGKRKMNEVITRPITNIDKLQAEYSITEYILSNLTDLSFVKTYLEKIGDVEYQYRKIINNKLSVKDVVDLYDNITFASMLFDELKREPQHECILSHVFGDTNYDTFVTQTEEVAKYIKHVINFEKINDSEDVILNYINKGFREDLDDRERIFIESNDKMICILNFLNTTLKEKEKTKLASKEPIKMHITSGLDVSFECTRKRGSVLKLYLSHLSSQRELTYKSSYDGIDKTFSLSLDLITFINSGKDKTHITSSEISTICSEYSNTRHILHTLIGQVFNQFVDELKKFNTHFFDIVNAITKMDITYTKGFVAKKFNYAKPEIIDNNNGKSFIEISKMRHALIEHIQKNDKYVPNDINIGMDEKGVLLYGTNAVGKTSLIRAVGISVILAQAGFFVPCESMTFYPYHKIFTRIIGNDNLFKGLSTFAVEIIELRNIINNANENSLILGDELCSGTETESAISIFIAGIEHFTKIESSFIFATHMHEIVDKPEVTALNNVVFKHMKVHYDNEKKVLVYDRLLQEGSGERMYGLEVCKALNMKPQFLERAHELRRSYFPIERSVSETKQSRYNREKLVGICEICNKRDAVDTHHLEYQCDADGNGYLPDGGHKNHLSNLCAVCKICHDKIHAENLVLTRKLTTDGPMIFTR</sequence>
<dbReference type="Gene3D" id="3.40.50.300">
    <property type="entry name" value="P-loop containing nucleotide triphosphate hydrolases"/>
    <property type="match status" value="1"/>
</dbReference>
<dbReference type="PANTHER" id="PTHR11361">
    <property type="entry name" value="DNA MISMATCH REPAIR PROTEIN MUTS FAMILY MEMBER"/>
    <property type="match status" value="1"/>
</dbReference>
<dbReference type="SUPFAM" id="SSF48334">
    <property type="entry name" value="DNA repair protein MutS, domain III"/>
    <property type="match status" value="1"/>
</dbReference>
<dbReference type="InterPro" id="IPR027417">
    <property type="entry name" value="P-loop_NTPase"/>
</dbReference>
<evidence type="ECO:0000256" key="4">
    <source>
        <dbReference type="ARBA" id="ARBA00022840"/>
    </source>
</evidence>
<dbReference type="GO" id="GO:0005524">
    <property type="term" value="F:ATP binding"/>
    <property type="evidence" value="ECO:0007669"/>
    <property type="project" value="UniProtKB-KW"/>
</dbReference>
<evidence type="ECO:0000256" key="3">
    <source>
        <dbReference type="ARBA" id="ARBA00022763"/>
    </source>
</evidence>
<reference evidence="8" key="1">
    <citation type="journal article" date="2020" name="Nature">
        <title>Giant virus diversity and host interactions through global metagenomics.</title>
        <authorList>
            <person name="Schulz F."/>
            <person name="Roux S."/>
            <person name="Paez-Espino D."/>
            <person name="Jungbluth S."/>
            <person name="Walsh D.A."/>
            <person name="Denef V.J."/>
            <person name="McMahon K.D."/>
            <person name="Konstantinidis K.T."/>
            <person name="Eloe-Fadrosh E.A."/>
            <person name="Kyrpides N.C."/>
            <person name="Woyke T."/>
        </authorList>
    </citation>
    <scope>NUCLEOTIDE SEQUENCE</scope>
    <source>
        <strain evidence="8">GVMAG-M-3300020166-18</strain>
    </source>
</reference>
<dbReference type="Gene3D" id="1.10.1420.10">
    <property type="match status" value="1"/>
</dbReference>
<dbReference type="SUPFAM" id="SSF52540">
    <property type="entry name" value="P-loop containing nucleoside triphosphate hydrolases"/>
    <property type="match status" value="1"/>
</dbReference>
<dbReference type="EMBL" id="MN739271">
    <property type="protein sequence ID" value="QHS96470.1"/>
    <property type="molecule type" value="Genomic_DNA"/>
</dbReference>
<evidence type="ECO:0000259" key="6">
    <source>
        <dbReference type="SMART" id="SM00533"/>
    </source>
</evidence>
<accession>A0A6C0BWJ6</accession>
<dbReference type="InterPro" id="IPR045076">
    <property type="entry name" value="MutS"/>
</dbReference>
<comment type="similarity">
    <text evidence="1">Belongs to the DNA mismatch repair MutS family.</text>
</comment>
<dbReference type="AlphaFoldDB" id="A0A6C0BWJ6"/>
<dbReference type="InterPro" id="IPR000432">
    <property type="entry name" value="DNA_mismatch_repair_MutS_C"/>
</dbReference>
<dbReference type="PANTHER" id="PTHR11361:SF148">
    <property type="entry name" value="DNA MISMATCH REPAIR PROTEIN MSH6"/>
    <property type="match status" value="1"/>
</dbReference>
<evidence type="ECO:0008006" key="9">
    <source>
        <dbReference type="Google" id="ProtNLM"/>
    </source>
</evidence>